<dbReference type="PROSITE" id="PS00211">
    <property type="entry name" value="ABC_TRANSPORTER_1"/>
    <property type="match status" value="1"/>
</dbReference>
<dbReference type="PROSITE" id="PS50893">
    <property type="entry name" value="ABC_TRANSPORTER_2"/>
    <property type="match status" value="1"/>
</dbReference>
<keyword evidence="3" id="KW-0410">Iron transport</keyword>
<evidence type="ECO:0000256" key="7">
    <source>
        <dbReference type="ARBA" id="ARBA00023065"/>
    </source>
</evidence>
<dbReference type="CDD" id="cd03259">
    <property type="entry name" value="ABC_Carb_Solutes_like"/>
    <property type="match status" value="1"/>
</dbReference>
<evidence type="ECO:0000313" key="11">
    <source>
        <dbReference type="Proteomes" id="UP000003571"/>
    </source>
</evidence>
<evidence type="ECO:0000256" key="3">
    <source>
        <dbReference type="ARBA" id="ARBA00022496"/>
    </source>
</evidence>
<name>H7EIV8_9SPIR</name>
<reference evidence="10 11" key="1">
    <citation type="submission" date="2011-09" db="EMBL/GenBank/DDBJ databases">
        <title>The draft genome of Treponema saccharophilum DSM 2985.</title>
        <authorList>
            <consortium name="US DOE Joint Genome Institute (JGI-PGF)"/>
            <person name="Lucas S."/>
            <person name="Copeland A."/>
            <person name="Lapidus A."/>
            <person name="Glavina del Rio T."/>
            <person name="Dalin E."/>
            <person name="Tice H."/>
            <person name="Bruce D."/>
            <person name="Goodwin L."/>
            <person name="Pitluck S."/>
            <person name="Peters L."/>
            <person name="Kyrpides N."/>
            <person name="Mavromatis K."/>
            <person name="Ivanova N."/>
            <person name="Markowitz V."/>
            <person name="Cheng J.-F."/>
            <person name="Hugenholtz P."/>
            <person name="Woyke T."/>
            <person name="Wu D."/>
            <person name="Gronow S."/>
            <person name="Wellnitz S."/>
            <person name="Brambilla E."/>
            <person name="Klenk H.-P."/>
            <person name="Eisen J.A."/>
        </authorList>
    </citation>
    <scope>NUCLEOTIDE SEQUENCE [LARGE SCALE GENOMIC DNA]</scope>
    <source>
        <strain evidence="10 11">DSM 2985</strain>
    </source>
</reference>
<dbReference type="EMBL" id="AGRW01000038">
    <property type="protein sequence ID" value="EIC02536.1"/>
    <property type="molecule type" value="Genomic_DNA"/>
</dbReference>
<protein>
    <submittedName>
        <fullName evidence="10">ABC transporter related protein</fullName>
    </submittedName>
</protein>
<dbReference type="STRING" id="907348.TresaDRAFT_2414"/>
<sequence length="245" mass="26476">MEEMRTGGNGGGMFLVAENLSFDCGNFRLESSFSCARGTMTCIVGPSGSGKSTLLRLIAGLERNSAKGAGDGKKTRIAIGGKDVTNLPPAKRGVGMVFQKSNLFPHMDVADNVSYGLRCMGIGRKEGRRRAEEFLESFNLSGFGKRMPETLSGGEAQRVALARTLIVHPELILFDEPLSALDAPLRKKLAAEIRALQKSLGFTGIMVTHDISEARTLADSIICIRNGTIIWQGPPKNFRETLLTE</sequence>
<evidence type="ECO:0000256" key="2">
    <source>
        <dbReference type="ARBA" id="ARBA00022475"/>
    </source>
</evidence>
<dbReference type="SUPFAM" id="SSF52540">
    <property type="entry name" value="P-loop containing nucleoside triphosphate hydrolases"/>
    <property type="match status" value="1"/>
</dbReference>
<keyword evidence="8" id="KW-0472">Membrane</keyword>
<dbReference type="InterPro" id="IPR003439">
    <property type="entry name" value="ABC_transporter-like_ATP-bd"/>
</dbReference>
<evidence type="ECO:0000256" key="1">
    <source>
        <dbReference type="ARBA" id="ARBA00022448"/>
    </source>
</evidence>
<evidence type="ECO:0000256" key="6">
    <source>
        <dbReference type="ARBA" id="ARBA00023004"/>
    </source>
</evidence>
<accession>H7EIV8</accession>
<dbReference type="InterPro" id="IPR003593">
    <property type="entry name" value="AAA+_ATPase"/>
</dbReference>
<keyword evidence="7" id="KW-0406">Ion transport</keyword>
<dbReference type="Proteomes" id="UP000003571">
    <property type="component" value="Unassembled WGS sequence"/>
</dbReference>
<dbReference type="PATRIC" id="fig|907348.3.peg.769"/>
<dbReference type="SMART" id="SM00382">
    <property type="entry name" value="AAA"/>
    <property type="match status" value="1"/>
</dbReference>
<keyword evidence="5" id="KW-0067">ATP-binding</keyword>
<comment type="caution">
    <text evidence="10">The sequence shown here is derived from an EMBL/GenBank/DDBJ whole genome shotgun (WGS) entry which is preliminary data.</text>
</comment>
<keyword evidence="11" id="KW-1185">Reference proteome</keyword>
<dbReference type="GO" id="GO:0016020">
    <property type="term" value="C:membrane"/>
    <property type="evidence" value="ECO:0007669"/>
    <property type="project" value="InterPro"/>
</dbReference>
<evidence type="ECO:0000259" key="9">
    <source>
        <dbReference type="PROSITE" id="PS50893"/>
    </source>
</evidence>
<keyword evidence="1" id="KW-0813">Transport</keyword>
<dbReference type="GO" id="GO:0016887">
    <property type="term" value="F:ATP hydrolysis activity"/>
    <property type="evidence" value="ECO:0007669"/>
    <property type="project" value="InterPro"/>
</dbReference>
<evidence type="ECO:0000256" key="4">
    <source>
        <dbReference type="ARBA" id="ARBA00022741"/>
    </source>
</evidence>
<dbReference type="Gene3D" id="3.40.50.300">
    <property type="entry name" value="P-loop containing nucleotide triphosphate hydrolases"/>
    <property type="match status" value="1"/>
</dbReference>
<organism evidence="10 11">
    <name type="scientific">Treponema saccharophilum DSM 2985</name>
    <dbReference type="NCBI Taxonomy" id="907348"/>
    <lineage>
        <taxon>Bacteria</taxon>
        <taxon>Pseudomonadati</taxon>
        <taxon>Spirochaetota</taxon>
        <taxon>Spirochaetia</taxon>
        <taxon>Spirochaetales</taxon>
        <taxon>Treponemataceae</taxon>
        <taxon>Treponema</taxon>
    </lineage>
</organism>
<dbReference type="InterPro" id="IPR050093">
    <property type="entry name" value="ABC_SmlMolc_Importer"/>
</dbReference>
<dbReference type="PANTHER" id="PTHR42781:SF4">
    <property type="entry name" value="SPERMIDINE_PUTRESCINE IMPORT ATP-BINDING PROTEIN POTA"/>
    <property type="match status" value="1"/>
</dbReference>
<dbReference type="RefSeq" id="WP_002703041.1">
    <property type="nucleotide sequence ID" value="NZ_AGRW01000038.1"/>
</dbReference>
<dbReference type="PANTHER" id="PTHR42781">
    <property type="entry name" value="SPERMIDINE/PUTRESCINE IMPORT ATP-BINDING PROTEIN POTA"/>
    <property type="match status" value="1"/>
</dbReference>
<dbReference type="eggNOG" id="COG3842">
    <property type="taxonomic scope" value="Bacteria"/>
</dbReference>
<evidence type="ECO:0000256" key="8">
    <source>
        <dbReference type="ARBA" id="ARBA00023136"/>
    </source>
</evidence>
<dbReference type="AlphaFoldDB" id="H7EIV8"/>
<proteinExistence type="predicted"/>
<keyword evidence="4" id="KW-0547">Nucleotide-binding</keyword>
<feature type="domain" description="ABC transporter" evidence="9">
    <location>
        <begin position="13"/>
        <end position="245"/>
    </location>
</feature>
<dbReference type="GO" id="GO:0005524">
    <property type="term" value="F:ATP binding"/>
    <property type="evidence" value="ECO:0007669"/>
    <property type="project" value="UniProtKB-KW"/>
</dbReference>
<dbReference type="Pfam" id="PF00005">
    <property type="entry name" value="ABC_tran"/>
    <property type="match status" value="1"/>
</dbReference>
<evidence type="ECO:0000313" key="10">
    <source>
        <dbReference type="EMBL" id="EIC02536.1"/>
    </source>
</evidence>
<keyword evidence="6" id="KW-0408">Iron</keyword>
<evidence type="ECO:0000256" key="5">
    <source>
        <dbReference type="ARBA" id="ARBA00022840"/>
    </source>
</evidence>
<gene>
    <name evidence="10" type="ORF">TresaDRAFT_2414</name>
</gene>
<keyword evidence="2" id="KW-1003">Cell membrane</keyword>
<dbReference type="GO" id="GO:0015408">
    <property type="term" value="F:ABC-type ferric iron transporter activity"/>
    <property type="evidence" value="ECO:0007669"/>
    <property type="project" value="InterPro"/>
</dbReference>
<dbReference type="InterPro" id="IPR027417">
    <property type="entry name" value="P-loop_NTPase"/>
</dbReference>
<dbReference type="InterPro" id="IPR017871">
    <property type="entry name" value="ABC_transporter-like_CS"/>
</dbReference>
<dbReference type="InterPro" id="IPR015853">
    <property type="entry name" value="ABC_transpr_FbpC"/>
</dbReference>